<sequence>MSLQKINTRTIVLILMILAATAMRFVSYKFPLMSNFTPVGAIALFGGAYFTDKWKAYMVPLLALFVSDIFINYMYTSKWVLMYSGSIYMYICFAIMVLIGTFIKKVNIVNVTLASFAGVLVHWLIMDLPWLYGSLYSHTLAGYGASLVAAIPFEKNMILGDILFGAILFGGFELAKSKYTALQTKRQLAL</sequence>
<dbReference type="EMBL" id="JANHOH010000001">
    <property type="protein sequence ID" value="MCQ6956860.1"/>
    <property type="molecule type" value="Genomic_DNA"/>
</dbReference>
<dbReference type="InterPro" id="IPR046487">
    <property type="entry name" value="DUF6580"/>
</dbReference>
<accession>A0ABT1SWY2</accession>
<keyword evidence="1" id="KW-0812">Transmembrane</keyword>
<feature type="transmembrane region" description="Helical" evidence="1">
    <location>
        <begin position="81"/>
        <end position="99"/>
    </location>
</feature>
<feature type="transmembrane region" description="Helical" evidence="1">
    <location>
        <begin position="32"/>
        <end position="50"/>
    </location>
</feature>
<reference evidence="2 3" key="1">
    <citation type="submission" date="2022-07" db="EMBL/GenBank/DDBJ databases">
        <title>Mucilaginibacter sp. JC4.</title>
        <authorList>
            <person name="Le V."/>
            <person name="Ko S.-R."/>
            <person name="Ahn C.-Y."/>
            <person name="Oh H.-M."/>
        </authorList>
    </citation>
    <scope>NUCLEOTIDE SEQUENCE [LARGE SCALE GENOMIC DNA]</scope>
    <source>
        <strain evidence="2 3">JC4</strain>
    </source>
</reference>
<gene>
    <name evidence="2" type="ORF">NPE20_02775</name>
</gene>
<protein>
    <recommendedName>
        <fullName evidence="4">Lysoplasmalogenase</fullName>
    </recommendedName>
</protein>
<dbReference type="Proteomes" id="UP001204376">
    <property type="component" value="Unassembled WGS sequence"/>
</dbReference>
<name>A0ABT1SWY2_9SPHI</name>
<evidence type="ECO:0000313" key="2">
    <source>
        <dbReference type="EMBL" id="MCQ6956860.1"/>
    </source>
</evidence>
<proteinExistence type="predicted"/>
<organism evidence="2 3">
    <name type="scientific">Mucilaginibacter aquariorum</name>
    <dbReference type="NCBI Taxonomy" id="2967225"/>
    <lineage>
        <taxon>Bacteria</taxon>
        <taxon>Pseudomonadati</taxon>
        <taxon>Bacteroidota</taxon>
        <taxon>Sphingobacteriia</taxon>
        <taxon>Sphingobacteriales</taxon>
        <taxon>Sphingobacteriaceae</taxon>
        <taxon>Mucilaginibacter</taxon>
    </lineage>
</organism>
<dbReference type="Pfam" id="PF20221">
    <property type="entry name" value="DUF6580"/>
    <property type="match status" value="1"/>
</dbReference>
<keyword evidence="1" id="KW-1133">Transmembrane helix</keyword>
<feature type="transmembrane region" description="Helical" evidence="1">
    <location>
        <begin position="106"/>
        <end position="125"/>
    </location>
</feature>
<feature type="transmembrane region" description="Helical" evidence="1">
    <location>
        <begin position="57"/>
        <end position="75"/>
    </location>
</feature>
<keyword evidence="3" id="KW-1185">Reference proteome</keyword>
<evidence type="ECO:0000256" key="1">
    <source>
        <dbReference type="SAM" id="Phobius"/>
    </source>
</evidence>
<evidence type="ECO:0000313" key="3">
    <source>
        <dbReference type="Proteomes" id="UP001204376"/>
    </source>
</evidence>
<comment type="caution">
    <text evidence="2">The sequence shown here is derived from an EMBL/GenBank/DDBJ whole genome shotgun (WGS) entry which is preliminary data.</text>
</comment>
<dbReference type="RefSeq" id="WP_256537074.1">
    <property type="nucleotide sequence ID" value="NZ_JANHOH010000001.1"/>
</dbReference>
<feature type="transmembrane region" description="Helical" evidence="1">
    <location>
        <begin position="158"/>
        <end position="175"/>
    </location>
</feature>
<keyword evidence="1" id="KW-0472">Membrane</keyword>
<evidence type="ECO:0008006" key="4">
    <source>
        <dbReference type="Google" id="ProtNLM"/>
    </source>
</evidence>